<evidence type="ECO:0000256" key="7">
    <source>
        <dbReference type="RuleBase" id="RU363032"/>
    </source>
</evidence>
<feature type="transmembrane region" description="Helical" evidence="7">
    <location>
        <begin position="103"/>
        <end position="125"/>
    </location>
</feature>
<dbReference type="InterPro" id="IPR000515">
    <property type="entry name" value="MetI-like"/>
</dbReference>
<gene>
    <name evidence="10" type="ORF">SAMN05421684_5448</name>
</gene>
<dbReference type="Proteomes" id="UP000199632">
    <property type="component" value="Unassembled WGS sequence"/>
</dbReference>
<dbReference type="InterPro" id="IPR051393">
    <property type="entry name" value="ABC_transporter_permease"/>
</dbReference>
<evidence type="ECO:0000313" key="11">
    <source>
        <dbReference type="Proteomes" id="UP000199632"/>
    </source>
</evidence>
<evidence type="ECO:0000256" key="3">
    <source>
        <dbReference type="ARBA" id="ARBA00022475"/>
    </source>
</evidence>
<dbReference type="CDD" id="cd06261">
    <property type="entry name" value="TM_PBP2"/>
    <property type="match status" value="1"/>
</dbReference>
<dbReference type="RefSeq" id="WP_090798845.1">
    <property type="nucleotide sequence ID" value="NZ_BOND01000002.1"/>
</dbReference>
<protein>
    <submittedName>
        <fullName evidence="10">Carbohydrate ABC transporter membrane protein 1, CUT1 family</fullName>
    </submittedName>
</protein>
<dbReference type="GO" id="GO:0055085">
    <property type="term" value="P:transmembrane transport"/>
    <property type="evidence" value="ECO:0007669"/>
    <property type="project" value="InterPro"/>
</dbReference>
<dbReference type="SUPFAM" id="SSF161098">
    <property type="entry name" value="MetI-like"/>
    <property type="match status" value="1"/>
</dbReference>
<comment type="subcellular location">
    <subcellularLocation>
        <location evidence="1 7">Cell membrane</location>
        <topology evidence="1 7">Multi-pass membrane protein</topology>
    </subcellularLocation>
</comment>
<feature type="domain" description="ABC transmembrane type-1" evidence="9">
    <location>
        <begin position="99"/>
        <end position="311"/>
    </location>
</feature>
<dbReference type="OrthoDB" id="9805974at2"/>
<keyword evidence="3" id="KW-1003">Cell membrane</keyword>
<name>A0A1H3TBZ5_9ACTN</name>
<comment type="similarity">
    <text evidence="7">Belongs to the binding-protein-dependent transport system permease family.</text>
</comment>
<dbReference type="PANTHER" id="PTHR30193:SF37">
    <property type="entry name" value="INNER MEMBRANE ABC TRANSPORTER PERMEASE PROTEIN YCJO"/>
    <property type="match status" value="1"/>
</dbReference>
<evidence type="ECO:0000313" key="10">
    <source>
        <dbReference type="EMBL" id="SDZ47388.1"/>
    </source>
</evidence>
<dbReference type="STRING" id="137265.SAMN05421684_5448"/>
<accession>A0A1H3TBZ5</accession>
<dbReference type="InterPro" id="IPR035906">
    <property type="entry name" value="MetI-like_sf"/>
</dbReference>
<evidence type="ECO:0000256" key="6">
    <source>
        <dbReference type="ARBA" id="ARBA00023136"/>
    </source>
</evidence>
<keyword evidence="6 7" id="KW-0472">Membrane</keyword>
<keyword evidence="2 7" id="KW-0813">Transport</keyword>
<sequence length="319" mass="34963">MTSAPAATAPARPVGTTPDRPAGSIRRRQRLRRALTGWAFSAPYTVLFLVFMAVPVVVSLVMSFTDLRSTDLRNPFAVNFVGLDNYTRLFSDDLFLRSSVNTLVFVVIGVPLTIVLALAAATALNSGLLRFRALFRVGFYLPVVTSIVAVAVVWRFLLDPEVGLVNNLLRVVGVDGPSWLFDTKLALPSLIVMAAWRNFGFLMVIFLAGLQAIPGELYEAATLDGASRWQQFRNVTLPLLRPTLLFGGVVTGIGYLQFFEEPFVMTQGGPLSSTLSVSYHIYNQFGFGNYGYAAAASYVLFIAIVALSVIQFRFLGDRK</sequence>
<dbReference type="PROSITE" id="PS50928">
    <property type="entry name" value="ABC_TM1"/>
    <property type="match status" value="1"/>
</dbReference>
<dbReference type="EMBL" id="FNQB01000003">
    <property type="protein sequence ID" value="SDZ47388.1"/>
    <property type="molecule type" value="Genomic_DNA"/>
</dbReference>
<evidence type="ECO:0000259" key="9">
    <source>
        <dbReference type="PROSITE" id="PS50928"/>
    </source>
</evidence>
<keyword evidence="5 7" id="KW-1133">Transmembrane helix</keyword>
<keyword evidence="4 7" id="KW-0812">Transmembrane</keyword>
<feature type="transmembrane region" description="Helical" evidence="7">
    <location>
        <begin position="239"/>
        <end position="258"/>
    </location>
</feature>
<evidence type="ECO:0000256" key="4">
    <source>
        <dbReference type="ARBA" id="ARBA00022692"/>
    </source>
</evidence>
<reference evidence="11" key="1">
    <citation type="submission" date="2016-10" db="EMBL/GenBank/DDBJ databases">
        <authorList>
            <person name="Varghese N."/>
            <person name="Submissions S."/>
        </authorList>
    </citation>
    <scope>NUCLEOTIDE SEQUENCE [LARGE SCALE GENOMIC DNA]</scope>
    <source>
        <strain evidence="11">DSM 44718</strain>
    </source>
</reference>
<dbReference type="PANTHER" id="PTHR30193">
    <property type="entry name" value="ABC TRANSPORTER PERMEASE PROTEIN"/>
    <property type="match status" value="1"/>
</dbReference>
<evidence type="ECO:0000256" key="8">
    <source>
        <dbReference type="SAM" id="MobiDB-lite"/>
    </source>
</evidence>
<evidence type="ECO:0000256" key="2">
    <source>
        <dbReference type="ARBA" id="ARBA00022448"/>
    </source>
</evidence>
<feature type="compositionally biased region" description="Low complexity" evidence="8">
    <location>
        <begin position="1"/>
        <end position="18"/>
    </location>
</feature>
<feature type="transmembrane region" description="Helical" evidence="7">
    <location>
        <begin position="35"/>
        <end position="62"/>
    </location>
</feature>
<dbReference type="Gene3D" id="1.10.3720.10">
    <property type="entry name" value="MetI-like"/>
    <property type="match status" value="1"/>
</dbReference>
<feature type="region of interest" description="Disordered" evidence="8">
    <location>
        <begin position="1"/>
        <end position="26"/>
    </location>
</feature>
<evidence type="ECO:0000256" key="5">
    <source>
        <dbReference type="ARBA" id="ARBA00022989"/>
    </source>
</evidence>
<organism evidence="10 11">
    <name type="scientific">Asanoa ishikariensis</name>
    <dbReference type="NCBI Taxonomy" id="137265"/>
    <lineage>
        <taxon>Bacteria</taxon>
        <taxon>Bacillati</taxon>
        <taxon>Actinomycetota</taxon>
        <taxon>Actinomycetes</taxon>
        <taxon>Micromonosporales</taxon>
        <taxon>Micromonosporaceae</taxon>
        <taxon>Asanoa</taxon>
    </lineage>
</organism>
<feature type="transmembrane region" description="Helical" evidence="7">
    <location>
        <begin position="137"/>
        <end position="157"/>
    </location>
</feature>
<keyword evidence="11" id="KW-1185">Reference proteome</keyword>
<dbReference type="GO" id="GO:0005886">
    <property type="term" value="C:plasma membrane"/>
    <property type="evidence" value="ECO:0007669"/>
    <property type="project" value="UniProtKB-SubCell"/>
</dbReference>
<feature type="transmembrane region" description="Helical" evidence="7">
    <location>
        <begin position="290"/>
        <end position="310"/>
    </location>
</feature>
<proteinExistence type="inferred from homology"/>
<dbReference type="Pfam" id="PF00528">
    <property type="entry name" value="BPD_transp_1"/>
    <property type="match status" value="1"/>
</dbReference>
<evidence type="ECO:0000256" key="1">
    <source>
        <dbReference type="ARBA" id="ARBA00004651"/>
    </source>
</evidence>
<dbReference type="AlphaFoldDB" id="A0A1H3TBZ5"/>